<protein>
    <submittedName>
        <fullName evidence="2">Unnamed protein product</fullName>
    </submittedName>
</protein>
<feature type="compositionally biased region" description="Low complexity" evidence="1">
    <location>
        <begin position="266"/>
        <end position="277"/>
    </location>
</feature>
<evidence type="ECO:0000256" key="1">
    <source>
        <dbReference type="SAM" id="MobiDB-lite"/>
    </source>
</evidence>
<proteinExistence type="predicted"/>
<evidence type="ECO:0000313" key="3">
    <source>
        <dbReference type="Proteomes" id="UP001165120"/>
    </source>
</evidence>
<reference evidence="2" key="1">
    <citation type="submission" date="2023-04" db="EMBL/GenBank/DDBJ databases">
        <title>Candida boidinii NBRC 10035.</title>
        <authorList>
            <person name="Ichikawa N."/>
            <person name="Sato H."/>
            <person name="Tonouchi N."/>
        </authorList>
    </citation>
    <scope>NUCLEOTIDE SEQUENCE</scope>
    <source>
        <strain evidence="2">NBRC 10035</strain>
    </source>
</reference>
<accession>A0A9W6T8L1</accession>
<name>A0A9W6T8L1_CANBO</name>
<feature type="region of interest" description="Disordered" evidence="1">
    <location>
        <begin position="1"/>
        <end position="48"/>
    </location>
</feature>
<feature type="region of interest" description="Disordered" evidence="1">
    <location>
        <begin position="164"/>
        <end position="204"/>
    </location>
</feature>
<evidence type="ECO:0000313" key="2">
    <source>
        <dbReference type="EMBL" id="GME80352.1"/>
    </source>
</evidence>
<organism evidence="2 3">
    <name type="scientific">Candida boidinii</name>
    <name type="common">Yeast</name>
    <dbReference type="NCBI Taxonomy" id="5477"/>
    <lineage>
        <taxon>Eukaryota</taxon>
        <taxon>Fungi</taxon>
        <taxon>Dikarya</taxon>
        <taxon>Ascomycota</taxon>
        <taxon>Saccharomycotina</taxon>
        <taxon>Pichiomycetes</taxon>
        <taxon>Pichiales</taxon>
        <taxon>Pichiaceae</taxon>
        <taxon>Ogataea</taxon>
        <taxon>Ogataea/Candida clade</taxon>
    </lineage>
</organism>
<feature type="compositionally biased region" description="Polar residues" evidence="1">
    <location>
        <begin position="167"/>
        <end position="190"/>
    </location>
</feature>
<feature type="compositionally biased region" description="Low complexity" evidence="1">
    <location>
        <begin position="1"/>
        <end position="31"/>
    </location>
</feature>
<dbReference type="Proteomes" id="UP001165120">
    <property type="component" value="Unassembled WGS sequence"/>
</dbReference>
<dbReference type="EMBL" id="BSXN01004000">
    <property type="protein sequence ID" value="GME80352.1"/>
    <property type="molecule type" value="Genomic_DNA"/>
</dbReference>
<sequence length="277" mass="30410">MVLIDQPPQQQQQQQKSRSSSNQQRQSSSSSAWKIPVPLQSQQNATQQTATTSSVSALVSEIFSKSYGVFISTPQNEDSQSSNFLSSFVTVPSQSTDGNQLSKSPENKSLLSTIYPKVLLTSLVSPLFTFFDDESHDGTNISPTSSSSSLSSSSSSTTRFVSSLSTASGANSRSPSNNIPQNLRNVSGRQSQSNTENYNNINSLSNNANNFKNANRSFEEFDVVVKEDIMEPLNIDKLRKNKYVDQKNRYGNDYDEDESLPLMNKSNSTSTDSSTTE</sequence>
<feature type="region of interest" description="Disordered" evidence="1">
    <location>
        <begin position="246"/>
        <end position="277"/>
    </location>
</feature>
<gene>
    <name evidence="2" type="ORF">Cboi02_000638100</name>
</gene>
<comment type="caution">
    <text evidence="2">The sequence shown here is derived from an EMBL/GenBank/DDBJ whole genome shotgun (WGS) entry which is preliminary data.</text>
</comment>
<feature type="compositionally biased region" description="Low complexity" evidence="1">
    <location>
        <begin position="191"/>
        <end position="204"/>
    </location>
</feature>
<keyword evidence="3" id="KW-1185">Reference proteome</keyword>
<feature type="compositionally biased region" description="Low complexity" evidence="1">
    <location>
        <begin position="39"/>
        <end position="48"/>
    </location>
</feature>
<dbReference type="AlphaFoldDB" id="A0A9W6T8L1"/>